<dbReference type="OMA" id="PGHEHFA"/>
<dbReference type="GO" id="GO:0140575">
    <property type="term" value="F:transmembrane monodehydroascorbate reductase activity"/>
    <property type="evidence" value="ECO:0007669"/>
    <property type="project" value="InterPro"/>
</dbReference>
<evidence type="ECO:0000256" key="11">
    <source>
        <dbReference type="SAM" id="Phobius"/>
    </source>
</evidence>
<keyword evidence="5 11" id="KW-0812">Transmembrane</keyword>
<dbReference type="PANTHER" id="PTHR15422">
    <property type="entry name" value="OS05G0565100 PROTEIN"/>
    <property type="match status" value="1"/>
</dbReference>
<evidence type="ECO:0000256" key="9">
    <source>
        <dbReference type="ARBA" id="ARBA00023004"/>
    </source>
</evidence>
<dbReference type="EMBL" id="JH795860">
    <property type="protein sequence ID" value="EJU03005.1"/>
    <property type="molecule type" value="Genomic_DNA"/>
</dbReference>
<feature type="transmembrane region" description="Helical" evidence="11">
    <location>
        <begin position="29"/>
        <end position="48"/>
    </location>
</feature>
<feature type="domain" description="Cytochrome b561" evidence="12">
    <location>
        <begin position="33"/>
        <end position="159"/>
    </location>
</feature>
<name>M5G465_DACPD</name>
<dbReference type="GeneID" id="63687425"/>
<comment type="subcellular location">
    <subcellularLocation>
        <location evidence="2">Membrane</location>
        <topology evidence="2">Multi-pass membrane protein</topology>
    </subcellularLocation>
</comment>
<evidence type="ECO:0000256" key="3">
    <source>
        <dbReference type="ARBA" id="ARBA00022448"/>
    </source>
</evidence>
<dbReference type="AlphaFoldDB" id="M5G465"/>
<feature type="transmembrane region" description="Helical" evidence="11">
    <location>
        <begin position="69"/>
        <end position="87"/>
    </location>
</feature>
<evidence type="ECO:0000256" key="8">
    <source>
        <dbReference type="ARBA" id="ARBA00022989"/>
    </source>
</evidence>
<dbReference type="InterPro" id="IPR045150">
    <property type="entry name" value="CYB561D1/2"/>
</dbReference>
<proteinExistence type="predicted"/>
<dbReference type="HOGENOM" id="CLU_090067_0_0_1"/>
<dbReference type="Pfam" id="PF03188">
    <property type="entry name" value="Cytochrom_B561"/>
    <property type="match status" value="1"/>
</dbReference>
<keyword evidence="9" id="KW-0408">Iron</keyword>
<dbReference type="OrthoDB" id="432881at2759"/>
<evidence type="ECO:0000256" key="6">
    <source>
        <dbReference type="ARBA" id="ARBA00022723"/>
    </source>
</evidence>
<sequence length="204" mass="22587">MIYAGLFIFILSAWYLTFLSHGGNTEREWFIYHPTLQSIGIALLAIGIQTLQPTATPSSKASGLMRHQYFQLTCLSLLTLGTASIVLNKFAHSAPHLISWHAVFGLIAYLWLIVQSSIGAATVWFNGRAFGGETKAKRVWKYHRLSGYMLTLWMLTTAWLAGEWSGWARMYAGVGVRAVGFGMSLALVVVGLGGRVRTGKMKVW</sequence>
<evidence type="ECO:0000256" key="4">
    <source>
        <dbReference type="ARBA" id="ARBA00022617"/>
    </source>
</evidence>
<feature type="transmembrane region" description="Helical" evidence="11">
    <location>
        <begin position="174"/>
        <end position="194"/>
    </location>
</feature>
<evidence type="ECO:0000256" key="10">
    <source>
        <dbReference type="ARBA" id="ARBA00023136"/>
    </source>
</evidence>
<dbReference type="RefSeq" id="XP_040629899.1">
    <property type="nucleotide sequence ID" value="XM_040772363.1"/>
</dbReference>
<dbReference type="GO" id="GO:0016020">
    <property type="term" value="C:membrane"/>
    <property type="evidence" value="ECO:0007669"/>
    <property type="project" value="UniProtKB-SubCell"/>
</dbReference>
<comment type="cofactor">
    <cofactor evidence="1">
        <name>heme b</name>
        <dbReference type="ChEBI" id="CHEBI:60344"/>
    </cofactor>
</comment>
<evidence type="ECO:0000313" key="14">
    <source>
        <dbReference type="Proteomes" id="UP000030653"/>
    </source>
</evidence>
<keyword evidence="8 11" id="KW-1133">Transmembrane helix</keyword>
<accession>M5G465</accession>
<evidence type="ECO:0000259" key="12">
    <source>
        <dbReference type="Pfam" id="PF03188"/>
    </source>
</evidence>
<reference evidence="13 14" key="1">
    <citation type="journal article" date="2012" name="Science">
        <title>The Paleozoic origin of enzymatic lignin decomposition reconstructed from 31 fungal genomes.</title>
        <authorList>
            <person name="Floudas D."/>
            <person name="Binder M."/>
            <person name="Riley R."/>
            <person name="Barry K."/>
            <person name="Blanchette R.A."/>
            <person name="Henrissat B."/>
            <person name="Martinez A.T."/>
            <person name="Otillar R."/>
            <person name="Spatafora J.W."/>
            <person name="Yadav J.S."/>
            <person name="Aerts A."/>
            <person name="Benoit I."/>
            <person name="Boyd A."/>
            <person name="Carlson A."/>
            <person name="Copeland A."/>
            <person name="Coutinho P.M."/>
            <person name="de Vries R.P."/>
            <person name="Ferreira P."/>
            <person name="Findley K."/>
            <person name="Foster B."/>
            <person name="Gaskell J."/>
            <person name="Glotzer D."/>
            <person name="Gorecki P."/>
            <person name="Heitman J."/>
            <person name="Hesse C."/>
            <person name="Hori C."/>
            <person name="Igarashi K."/>
            <person name="Jurgens J.A."/>
            <person name="Kallen N."/>
            <person name="Kersten P."/>
            <person name="Kohler A."/>
            <person name="Kuees U."/>
            <person name="Kumar T.K.A."/>
            <person name="Kuo A."/>
            <person name="LaButti K."/>
            <person name="Larrondo L.F."/>
            <person name="Lindquist E."/>
            <person name="Ling A."/>
            <person name="Lombard V."/>
            <person name="Lucas S."/>
            <person name="Lundell T."/>
            <person name="Martin R."/>
            <person name="McLaughlin D.J."/>
            <person name="Morgenstern I."/>
            <person name="Morin E."/>
            <person name="Murat C."/>
            <person name="Nagy L.G."/>
            <person name="Nolan M."/>
            <person name="Ohm R.A."/>
            <person name="Patyshakuliyeva A."/>
            <person name="Rokas A."/>
            <person name="Ruiz-Duenas F.J."/>
            <person name="Sabat G."/>
            <person name="Salamov A."/>
            <person name="Samejima M."/>
            <person name="Schmutz J."/>
            <person name="Slot J.C."/>
            <person name="St John F."/>
            <person name="Stenlid J."/>
            <person name="Sun H."/>
            <person name="Sun S."/>
            <person name="Syed K."/>
            <person name="Tsang A."/>
            <person name="Wiebenga A."/>
            <person name="Young D."/>
            <person name="Pisabarro A."/>
            <person name="Eastwood D.C."/>
            <person name="Martin F."/>
            <person name="Cullen D."/>
            <person name="Grigoriev I.V."/>
            <person name="Hibbett D.S."/>
        </authorList>
    </citation>
    <scope>NUCLEOTIDE SEQUENCE [LARGE SCALE GENOMIC DNA]</scope>
    <source>
        <strain evidence="13 14">DJM-731 SS1</strain>
    </source>
</reference>
<evidence type="ECO:0000256" key="2">
    <source>
        <dbReference type="ARBA" id="ARBA00004141"/>
    </source>
</evidence>
<dbReference type="InterPro" id="IPR006593">
    <property type="entry name" value="Cyt_b561/ferric_Rdtase_TM"/>
</dbReference>
<keyword evidence="4" id="KW-0349">Heme</keyword>
<evidence type="ECO:0000313" key="13">
    <source>
        <dbReference type="EMBL" id="EJU03005.1"/>
    </source>
</evidence>
<feature type="transmembrane region" description="Helical" evidence="11">
    <location>
        <begin position="145"/>
        <end position="162"/>
    </location>
</feature>
<evidence type="ECO:0000256" key="1">
    <source>
        <dbReference type="ARBA" id="ARBA00001970"/>
    </source>
</evidence>
<keyword evidence="3" id="KW-0813">Transport</keyword>
<protein>
    <recommendedName>
        <fullName evidence="12">Cytochrome b561 domain-containing protein</fullName>
    </recommendedName>
</protein>
<keyword evidence="14" id="KW-1185">Reference proteome</keyword>
<keyword evidence="10 11" id="KW-0472">Membrane</keyword>
<feature type="transmembrane region" description="Helical" evidence="11">
    <location>
        <begin position="99"/>
        <end position="125"/>
    </location>
</feature>
<keyword evidence="7" id="KW-0249">Electron transport</keyword>
<organism evidence="13 14">
    <name type="scientific">Dacryopinax primogenitus (strain DJM 731)</name>
    <name type="common">Brown rot fungus</name>
    <dbReference type="NCBI Taxonomy" id="1858805"/>
    <lineage>
        <taxon>Eukaryota</taxon>
        <taxon>Fungi</taxon>
        <taxon>Dikarya</taxon>
        <taxon>Basidiomycota</taxon>
        <taxon>Agaricomycotina</taxon>
        <taxon>Dacrymycetes</taxon>
        <taxon>Dacrymycetales</taxon>
        <taxon>Dacrymycetaceae</taxon>
        <taxon>Dacryopinax</taxon>
    </lineage>
</organism>
<gene>
    <name evidence="13" type="ORF">DACRYDRAFT_21368</name>
</gene>
<evidence type="ECO:0000256" key="5">
    <source>
        <dbReference type="ARBA" id="ARBA00022692"/>
    </source>
</evidence>
<dbReference type="Gene3D" id="1.20.120.1770">
    <property type="match status" value="1"/>
</dbReference>
<keyword evidence="6" id="KW-0479">Metal-binding</keyword>
<evidence type="ECO:0000256" key="7">
    <source>
        <dbReference type="ARBA" id="ARBA00022982"/>
    </source>
</evidence>
<dbReference type="GO" id="GO:0046872">
    <property type="term" value="F:metal ion binding"/>
    <property type="evidence" value="ECO:0007669"/>
    <property type="project" value="UniProtKB-KW"/>
</dbReference>
<dbReference type="Proteomes" id="UP000030653">
    <property type="component" value="Unassembled WGS sequence"/>
</dbReference>
<dbReference type="PANTHER" id="PTHR15422:SF45">
    <property type="entry name" value="CYTOCHROME B561 DOMAIN-CONTAINING PROTEIN"/>
    <property type="match status" value="1"/>
</dbReference>